<dbReference type="Gene3D" id="1.10.1660.10">
    <property type="match status" value="1"/>
</dbReference>
<dbReference type="STRING" id="469383.Cwoe_4228"/>
<evidence type="ECO:0000256" key="1">
    <source>
        <dbReference type="ARBA" id="ARBA00023015"/>
    </source>
</evidence>
<keyword evidence="2" id="KW-0238">DNA-binding</keyword>
<evidence type="ECO:0000256" key="3">
    <source>
        <dbReference type="ARBA" id="ARBA00023163"/>
    </source>
</evidence>
<evidence type="ECO:0000259" key="4">
    <source>
        <dbReference type="PROSITE" id="PS50937"/>
    </source>
</evidence>
<dbReference type="eggNOG" id="COG4250">
    <property type="taxonomic scope" value="Bacteria"/>
</dbReference>
<dbReference type="SMART" id="SM00422">
    <property type="entry name" value="HTH_MERR"/>
    <property type="match status" value="1"/>
</dbReference>
<dbReference type="SUPFAM" id="SSF46955">
    <property type="entry name" value="Putative DNA-binding domain"/>
    <property type="match status" value="1"/>
</dbReference>
<evidence type="ECO:0000256" key="2">
    <source>
        <dbReference type="ARBA" id="ARBA00023125"/>
    </source>
</evidence>
<dbReference type="Pfam" id="PF13411">
    <property type="entry name" value="MerR_1"/>
    <property type="match status" value="1"/>
</dbReference>
<keyword evidence="3" id="KW-0804">Transcription</keyword>
<dbReference type="GO" id="GO:0003700">
    <property type="term" value="F:DNA-binding transcription factor activity"/>
    <property type="evidence" value="ECO:0007669"/>
    <property type="project" value="InterPro"/>
</dbReference>
<organism evidence="5 6">
    <name type="scientific">Conexibacter woesei (strain DSM 14684 / CCUG 47730 / CIP 108061 / JCM 11494 / NBRC 100937 / ID131577)</name>
    <dbReference type="NCBI Taxonomy" id="469383"/>
    <lineage>
        <taxon>Bacteria</taxon>
        <taxon>Bacillati</taxon>
        <taxon>Actinomycetota</taxon>
        <taxon>Thermoleophilia</taxon>
        <taxon>Solirubrobacterales</taxon>
        <taxon>Conexibacteraceae</taxon>
        <taxon>Conexibacter</taxon>
    </lineage>
</organism>
<name>D3F5U3_CONWI</name>
<dbReference type="KEGG" id="cwo:Cwoe_4228"/>
<feature type="domain" description="HTH merR-type" evidence="4">
    <location>
        <begin position="4"/>
        <end position="73"/>
    </location>
</feature>
<dbReference type="EMBL" id="CP001854">
    <property type="protein sequence ID" value="ADB52642.1"/>
    <property type="molecule type" value="Genomic_DNA"/>
</dbReference>
<evidence type="ECO:0000313" key="6">
    <source>
        <dbReference type="Proteomes" id="UP000008229"/>
    </source>
</evidence>
<dbReference type="HOGENOM" id="CLU_985942_0_0_11"/>
<dbReference type="InterPro" id="IPR047057">
    <property type="entry name" value="MerR_fam"/>
</dbReference>
<dbReference type="Proteomes" id="UP000008229">
    <property type="component" value="Chromosome"/>
</dbReference>
<gene>
    <name evidence="5" type="ordered locus">Cwoe_4228</name>
</gene>
<dbReference type="PROSITE" id="PS50937">
    <property type="entry name" value="HTH_MERR_2"/>
    <property type="match status" value="1"/>
</dbReference>
<dbReference type="PANTHER" id="PTHR30204:SF67">
    <property type="entry name" value="HTH-TYPE TRANSCRIPTIONAL REGULATOR MLRA-RELATED"/>
    <property type="match status" value="1"/>
</dbReference>
<dbReference type="GO" id="GO:0003677">
    <property type="term" value="F:DNA binding"/>
    <property type="evidence" value="ECO:0007669"/>
    <property type="project" value="UniProtKB-KW"/>
</dbReference>
<dbReference type="PANTHER" id="PTHR30204">
    <property type="entry name" value="REDOX-CYCLING DRUG-SENSING TRANSCRIPTIONAL ACTIVATOR SOXR"/>
    <property type="match status" value="1"/>
</dbReference>
<reference evidence="6" key="2">
    <citation type="submission" date="2010-01" db="EMBL/GenBank/DDBJ databases">
        <title>The complete genome of Conexibacter woesei DSM 14684.</title>
        <authorList>
            <consortium name="US DOE Joint Genome Institute (JGI-PGF)"/>
            <person name="Lucas S."/>
            <person name="Copeland A."/>
            <person name="Lapidus A."/>
            <person name="Glavina del Rio T."/>
            <person name="Dalin E."/>
            <person name="Tice H."/>
            <person name="Bruce D."/>
            <person name="Goodwin L."/>
            <person name="Pitluck S."/>
            <person name="Kyrpides N."/>
            <person name="Mavromatis K."/>
            <person name="Ivanova N."/>
            <person name="Mikhailova N."/>
            <person name="Chertkov O."/>
            <person name="Brettin T."/>
            <person name="Detter J.C."/>
            <person name="Han C."/>
            <person name="Larimer F."/>
            <person name="Land M."/>
            <person name="Hauser L."/>
            <person name="Markowitz V."/>
            <person name="Cheng J.-F."/>
            <person name="Hugenholtz P."/>
            <person name="Woyke T."/>
            <person name="Wu D."/>
            <person name="Pukall R."/>
            <person name="Steenblock K."/>
            <person name="Schneider S."/>
            <person name="Klenk H.-P."/>
            <person name="Eisen J.A."/>
        </authorList>
    </citation>
    <scope>NUCLEOTIDE SEQUENCE [LARGE SCALE GENOMIC DNA]</scope>
    <source>
        <strain evidence="6">DSM 14684 / CIP 108061 / JCM 11494 / NBRC 100937 / ID131577</strain>
    </source>
</reference>
<dbReference type="InterPro" id="IPR000551">
    <property type="entry name" value="MerR-type_HTH_dom"/>
</dbReference>
<keyword evidence="6" id="KW-1185">Reference proteome</keyword>
<keyword evidence="1" id="KW-0805">Transcription regulation</keyword>
<dbReference type="OrthoDB" id="9800334at2"/>
<sequence length="282" mass="30851">MRSTLSIGDVADQTGVGEGTLRMWEQRYGFPAPERTGSGARRYSARDVELIRQVAEDRARGLAMRAAIARARRPSGSDVSVFASMRRSVPGLVPQRLPKWSLTAISRAIEDESLAAAERPVVLAAFQRERFYRQVERRWEELSRTARLAVVLADFQAADMPLLRPIEVPIAPDAPLVREWALVIDAPGCAACLAAWEVPDQPAAPRDRERVFEAVWSVEPETVREAARVLLGTAVANGPELLGNAERLLDDVPPAQGDAVRQLNALTNRMVAYVARAGAAPA</sequence>
<dbReference type="eggNOG" id="COG0789">
    <property type="taxonomic scope" value="Bacteria"/>
</dbReference>
<evidence type="ECO:0000313" key="5">
    <source>
        <dbReference type="EMBL" id="ADB52642.1"/>
    </source>
</evidence>
<accession>D3F5U3</accession>
<dbReference type="Pfam" id="PF10069">
    <property type="entry name" value="DICT"/>
    <property type="match status" value="1"/>
</dbReference>
<dbReference type="RefSeq" id="WP_012935693.1">
    <property type="nucleotide sequence ID" value="NC_013739.1"/>
</dbReference>
<dbReference type="AlphaFoldDB" id="D3F5U3"/>
<reference evidence="5 6" key="1">
    <citation type="journal article" date="2010" name="Stand. Genomic Sci.">
        <title>Complete genome sequence of Conexibacter woesei type strain (ID131577).</title>
        <authorList>
            <person name="Pukall R."/>
            <person name="Lapidus A."/>
            <person name="Glavina Del Rio T."/>
            <person name="Copeland A."/>
            <person name="Tice H."/>
            <person name="Cheng J.-F."/>
            <person name="Lucas S."/>
            <person name="Chen F."/>
            <person name="Nolan M."/>
            <person name="Bruce D."/>
            <person name="Goodwin L."/>
            <person name="Pitluck S."/>
            <person name="Mavromatis K."/>
            <person name="Ivanova N."/>
            <person name="Ovchinnikova G."/>
            <person name="Pati A."/>
            <person name="Chen A."/>
            <person name="Palaniappan K."/>
            <person name="Land M."/>
            <person name="Hauser L."/>
            <person name="Chang Y.-J."/>
            <person name="Jeffries C.D."/>
            <person name="Chain P."/>
            <person name="Meincke L."/>
            <person name="Sims D."/>
            <person name="Brettin T."/>
            <person name="Detter J.C."/>
            <person name="Rohde M."/>
            <person name="Goeker M."/>
            <person name="Bristow J."/>
            <person name="Eisen J.A."/>
            <person name="Markowitz V."/>
            <person name="Kyrpides N.C."/>
            <person name="Klenk H.-P."/>
            <person name="Hugenholtz P."/>
        </authorList>
    </citation>
    <scope>NUCLEOTIDE SEQUENCE [LARGE SCALE GENOMIC DNA]</scope>
    <source>
        <strain evidence="6">DSM 14684 / CIP 108061 / JCM 11494 / NBRC 100937 / ID131577</strain>
    </source>
</reference>
<proteinExistence type="predicted"/>
<dbReference type="InterPro" id="IPR009061">
    <property type="entry name" value="DNA-bd_dom_put_sf"/>
</dbReference>
<protein>
    <submittedName>
        <fullName evidence="5">Putative sensor protein</fullName>
    </submittedName>
</protein>
<dbReference type="InterPro" id="IPR019278">
    <property type="entry name" value="DICT_dom"/>
</dbReference>